<proteinExistence type="predicted"/>
<feature type="domain" description="Translation elongation factor EFTu-like" evidence="4">
    <location>
        <begin position="58"/>
        <end position="133"/>
    </location>
</feature>
<dbReference type="InterPro" id="IPR009000">
    <property type="entry name" value="Transl_B-barrel_sf"/>
</dbReference>
<evidence type="ECO:0000256" key="2">
    <source>
        <dbReference type="ARBA" id="ARBA00023134"/>
    </source>
</evidence>
<dbReference type="GO" id="GO:0003743">
    <property type="term" value="F:translation initiation factor activity"/>
    <property type="evidence" value="ECO:0007669"/>
    <property type="project" value="UniProtKB-KW"/>
</dbReference>
<reference evidence="5 6" key="1">
    <citation type="submission" date="2020-06" db="EMBL/GenBank/DDBJ databases">
        <title>Transcriptomic and genomic resources for Thalictrum thalictroides and T. hernandezii: Facilitating candidate gene discovery in an emerging model plant lineage.</title>
        <authorList>
            <person name="Arias T."/>
            <person name="Riano-Pachon D.M."/>
            <person name="Di Stilio V.S."/>
        </authorList>
    </citation>
    <scope>NUCLEOTIDE SEQUENCE [LARGE SCALE GENOMIC DNA]</scope>
    <source>
        <strain evidence="6">cv. WT478/WT964</strain>
        <tissue evidence="5">Leaves</tissue>
    </source>
</reference>
<comment type="caution">
    <text evidence="5">The sequence shown here is derived from an EMBL/GenBank/DDBJ whole genome shotgun (WGS) entry which is preliminary data.</text>
</comment>
<dbReference type="Proteomes" id="UP000554482">
    <property type="component" value="Unassembled WGS sequence"/>
</dbReference>
<organism evidence="5 6">
    <name type="scientific">Thalictrum thalictroides</name>
    <name type="common">Rue-anemone</name>
    <name type="synonym">Anemone thalictroides</name>
    <dbReference type="NCBI Taxonomy" id="46969"/>
    <lineage>
        <taxon>Eukaryota</taxon>
        <taxon>Viridiplantae</taxon>
        <taxon>Streptophyta</taxon>
        <taxon>Embryophyta</taxon>
        <taxon>Tracheophyta</taxon>
        <taxon>Spermatophyta</taxon>
        <taxon>Magnoliopsida</taxon>
        <taxon>Ranunculales</taxon>
        <taxon>Ranunculaceae</taxon>
        <taxon>Thalictroideae</taxon>
        <taxon>Thalictrum</taxon>
    </lineage>
</organism>
<evidence type="ECO:0000313" key="5">
    <source>
        <dbReference type="EMBL" id="KAF5192661.1"/>
    </source>
</evidence>
<dbReference type="InterPro" id="IPR015760">
    <property type="entry name" value="TIF_IF2"/>
</dbReference>
<name>A0A7J6W625_THATH</name>
<dbReference type="SUPFAM" id="SSF50447">
    <property type="entry name" value="Translation proteins"/>
    <property type="match status" value="2"/>
</dbReference>
<dbReference type="EMBL" id="JABWDY010021083">
    <property type="protein sequence ID" value="KAF5192661.1"/>
    <property type="molecule type" value="Genomic_DNA"/>
</dbReference>
<dbReference type="PANTHER" id="PTHR43381">
    <property type="entry name" value="TRANSLATION INITIATION FACTOR IF-2-RELATED"/>
    <property type="match status" value="1"/>
</dbReference>
<dbReference type="InterPro" id="IPR036925">
    <property type="entry name" value="TIF_IF2_dom3_sf"/>
</dbReference>
<dbReference type="GO" id="GO:0005739">
    <property type="term" value="C:mitochondrion"/>
    <property type="evidence" value="ECO:0007669"/>
    <property type="project" value="TreeGrafter"/>
</dbReference>
<keyword evidence="5" id="KW-0396">Initiation factor</keyword>
<keyword evidence="6" id="KW-1185">Reference proteome</keyword>
<keyword evidence="5" id="KW-0648">Protein biosynthesis</keyword>
<evidence type="ECO:0000259" key="4">
    <source>
        <dbReference type="Pfam" id="PF03144"/>
    </source>
</evidence>
<gene>
    <name evidence="5" type="ORF">FRX31_017753</name>
</gene>
<dbReference type="InterPro" id="IPR004161">
    <property type="entry name" value="EFTu-like_2"/>
</dbReference>
<dbReference type="FunFam" id="2.40.30.10:FF:000013">
    <property type="entry name" value="eukaryotic translation initiation factor 5B"/>
    <property type="match status" value="1"/>
</dbReference>
<dbReference type="GO" id="GO:0005525">
    <property type="term" value="F:GTP binding"/>
    <property type="evidence" value="ECO:0007669"/>
    <property type="project" value="UniProtKB-KW"/>
</dbReference>
<dbReference type="OrthoDB" id="4928at2759"/>
<feature type="region of interest" description="Disordered" evidence="3">
    <location>
        <begin position="272"/>
        <end position="296"/>
    </location>
</feature>
<sequence>MAAGTISIVPTSAISGEGIPDLLLLLAKWSQKTMVEKLMFREEVQCTILEVKVTEGFGTTIDVILVNGTLRKGDQIIVCGMHGPIVTTIRALLTPPPMKEIRVKGSYEPHEVIKAAQGIKIAAQGLEHCIPGSGLYVVRPGDNLEDAKEAVMQDMSSVMRRIDKTGEGVCVQASTLGSLEAWLEFLKSPAVNIPEQLRLALQFVSHQGVGHVASIHLNKKPIDFATKGQEVSISIESTKPDEQQKQQYGRHFDKDDELLIVLKRFQLDLDRFDNGDEGSVDPAIVAKGQDLESSKV</sequence>
<dbReference type="Gene3D" id="2.40.30.10">
    <property type="entry name" value="Translation factors"/>
    <property type="match status" value="2"/>
</dbReference>
<accession>A0A7J6W625</accession>
<evidence type="ECO:0000256" key="3">
    <source>
        <dbReference type="SAM" id="MobiDB-lite"/>
    </source>
</evidence>
<evidence type="ECO:0000256" key="1">
    <source>
        <dbReference type="ARBA" id="ARBA00022741"/>
    </source>
</evidence>
<dbReference type="SUPFAM" id="SSF52156">
    <property type="entry name" value="Initiation factor IF2/eIF5b, domain 3"/>
    <property type="match status" value="1"/>
</dbReference>
<dbReference type="Pfam" id="PF03144">
    <property type="entry name" value="GTP_EFTU_D2"/>
    <property type="match status" value="1"/>
</dbReference>
<dbReference type="CDD" id="cd03703">
    <property type="entry name" value="aeIF5B_II"/>
    <property type="match status" value="1"/>
</dbReference>
<dbReference type="AlphaFoldDB" id="A0A7J6W625"/>
<evidence type="ECO:0000313" key="6">
    <source>
        <dbReference type="Proteomes" id="UP000554482"/>
    </source>
</evidence>
<keyword evidence="1" id="KW-0547">Nucleotide-binding</keyword>
<keyword evidence="2" id="KW-0342">GTP-binding</keyword>
<protein>
    <submittedName>
        <fullName evidence="5">Eukaryotic translation initiation factor 5b</fullName>
    </submittedName>
</protein>
<dbReference type="PANTHER" id="PTHR43381:SF4">
    <property type="entry name" value="EUKARYOTIC TRANSLATION INITIATION FACTOR 5B"/>
    <property type="match status" value="1"/>
</dbReference>